<dbReference type="SUPFAM" id="SSF56112">
    <property type="entry name" value="Protein kinase-like (PK-like)"/>
    <property type="match status" value="1"/>
</dbReference>
<dbReference type="AlphaFoldDB" id="A0A0W7X5R8"/>
<sequence length="623" mass="67073">MTSVTPGWWLVAAVVAAQLLAEAPRHAMDTAATDVRRYTAAAGELRRRRTRAGGESARGVYLAARIRELRGLRARARRRHATLWLLLAVVWAGSQAACWGWDVNARWDVPRQVDESVVGGLALGVPVLVVLALWLGGRAAGAPAALDRAVAQLVYPAAGALLVASAAEADGPEGTTASVVVIAVSPLVRRVLVTPWRRAERTPLSESAAALVRSVDPHAGATPYPPAAPVPPPGPVPRGPAREQPQPTQTTQSVQPTQPVAPTQQPPWQPPSTQTVKPTQQPQPQPQPQPTTPTPTPTPTPTVQPQPTQRLYRAQRPTRHARRRPEPSSPTHPLIDLVPRADLVDDDHPLPGTPQHIRPVRHHLSKEGYLAKLFETGPAPGADGASGASSPQERPRNPVRRLAPYRELLSRVAALPSPARRTADRVLLWPRAVVGEGEEAVGVLYTRLAAPFLLRDGGAQTGDHLLAEEPDYAGCQVPSSRQRAELLLDVVSGHALLHEMGLAHGDTNWKNFVYGVAAGRGHGRLIDIDGVTSVDDPRPLLLHQPGWGDDPRMPPLVRDVYRVALLVARLAGPEPDWDGVEPPARPESWFTPWLRTLTQNALAAPDDATTAEFEAALNEALRT</sequence>
<feature type="region of interest" description="Disordered" evidence="1">
    <location>
        <begin position="217"/>
        <end position="336"/>
    </location>
</feature>
<proteinExistence type="predicted"/>
<feature type="region of interest" description="Disordered" evidence="1">
    <location>
        <begin position="374"/>
        <end position="398"/>
    </location>
</feature>
<evidence type="ECO:0008006" key="5">
    <source>
        <dbReference type="Google" id="ProtNLM"/>
    </source>
</evidence>
<gene>
    <name evidence="3" type="ORF">AT728_24910</name>
</gene>
<dbReference type="InterPro" id="IPR011009">
    <property type="entry name" value="Kinase-like_dom_sf"/>
</dbReference>
<organism evidence="3 4">
    <name type="scientific">Streptomyces silvensis</name>
    <dbReference type="NCBI Taxonomy" id="1765722"/>
    <lineage>
        <taxon>Bacteria</taxon>
        <taxon>Bacillati</taxon>
        <taxon>Actinomycetota</taxon>
        <taxon>Actinomycetes</taxon>
        <taxon>Kitasatosporales</taxon>
        <taxon>Streptomycetaceae</taxon>
        <taxon>Streptomyces</taxon>
    </lineage>
</organism>
<keyword evidence="2" id="KW-0472">Membrane</keyword>
<name>A0A0W7X5R8_9ACTN</name>
<keyword evidence="2" id="KW-0812">Transmembrane</keyword>
<evidence type="ECO:0000256" key="2">
    <source>
        <dbReference type="SAM" id="Phobius"/>
    </source>
</evidence>
<feature type="compositionally biased region" description="Low complexity" evidence="1">
    <location>
        <begin position="377"/>
        <end position="391"/>
    </location>
</feature>
<feature type="transmembrane region" description="Helical" evidence="2">
    <location>
        <begin position="80"/>
        <end position="97"/>
    </location>
</feature>
<evidence type="ECO:0000313" key="3">
    <source>
        <dbReference type="EMBL" id="KUF18220.1"/>
    </source>
</evidence>
<dbReference type="RefSeq" id="WP_058847592.1">
    <property type="nucleotide sequence ID" value="NZ_LOCL01000031.1"/>
</dbReference>
<accession>A0A0W7X5R8</accession>
<comment type="caution">
    <text evidence="3">The sequence shown here is derived from an EMBL/GenBank/DDBJ whole genome shotgun (WGS) entry which is preliminary data.</text>
</comment>
<dbReference type="STRING" id="1765722.AT728_24910"/>
<feature type="compositionally biased region" description="Low complexity" evidence="1">
    <location>
        <begin position="244"/>
        <end position="263"/>
    </location>
</feature>
<reference evidence="3 4" key="1">
    <citation type="submission" date="2015-12" db="EMBL/GenBank/DDBJ databases">
        <title>Draft genome sequence of Streptomyces silvensis ATCC 53525, a producer of novel hormone antagonists.</title>
        <authorList>
            <person name="Johnston C.W."/>
            <person name="Li Y."/>
            <person name="Magarvey N.A."/>
        </authorList>
    </citation>
    <scope>NUCLEOTIDE SEQUENCE [LARGE SCALE GENOMIC DNA]</scope>
    <source>
        <strain evidence="3 4">ATCC 53525</strain>
    </source>
</reference>
<feature type="compositionally biased region" description="Pro residues" evidence="1">
    <location>
        <begin position="281"/>
        <end position="304"/>
    </location>
</feature>
<evidence type="ECO:0000313" key="4">
    <source>
        <dbReference type="Proteomes" id="UP000054804"/>
    </source>
</evidence>
<feature type="transmembrane region" description="Helical" evidence="2">
    <location>
        <begin position="117"/>
        <end position="137"/>
    </location>
</feature>
<feature type="compositionally biased region" description="Low complexity" evidence="1">
    <location>
        <begin position="271"/>
        <end position="280"/>
    </location>
</feature>
<dbReference type="Proteomes" id="UP000054804">
    <property type="component" value="Unassembled WGS sequence"/>
</dbReference>
<protein>
    <recommendedName>
        <fullName evidence="5">Protein kinase domain-containing protein</fullName>
    </recommendedName>
</protein>
<evidence type="ECO:0000256" key="1">
    <source>
        <dbReference type="SAM" id="MobiDB-lite"/>
    </source>
</evidence>
<dbReference type="EMBL" id="LOCL01000031">
    <property type="protein sequence ID" value="KUF18220.1"/>
    <property type="molecule type" value="Genomic_DNA"/>
</dbReference>
<feature type="transmembrane region" description="Helical" evidence="2">
    <location>
        <begin position="149"/>
        <end position="169"/>
    </location>
</feature>
<keyword evidence="4" id="KW-1185">Reference proteome</keyword>
<dbReference type="PRINTS" id="PR01217">
    <property type="entry name" value="PRICHEXTENSN"/>
</dbReference>
<keyword evidence="2" id="KW-1133">Transmembrane helix</keyword>
<feature type="transmembrane region" description="Helical" evidence="2">
    <location>
        <begin position="6"/>
        <end position="23"/>
    </location>
</feature>
<feature type="compositionally biased region" description="Pro residues" evidence="1">
    <location>
        <begin position="223"/>
        <end position="238"/>
    </location>
</feature>